<protein>
    <submittedName>
        <fullName evidence="1">10586_t:CDS:1</fullName>
    </submittedName>
</protein>
<evidence type="ECO:0000313" key="1">
    <source>
        <dbReference type="EMBL" id="CAG8652114.1"/>
    </source>
</evidence>
<keyword evidence="2" id="KW-1185">Reference proteome</keyword>
<dbReference type="OrthoDB" id="10425474at2759"/>
<gene>
    <name evidence="1" type="ORF">DEBURN_LOCUS11488</name>
</gene>
<feature type="non-terminal residue" evidence="1">
    <location>
        <position position="1"/>
    </location>
</feature>
<dbReference type="EMBL" id="CAJVPK010006653">
    <property type="protein sequence ID" value="CAG8652114.1"/>
    <property type="molecule type" value="Genomic_DNA"/>
</dbReference>
<sequence>HKDSCRSYVAANCNDHQQSLHATMVVTYGRKQIIHDLGGSIPLADRIQKHHLSNIFEQHYEQLRGIFCVDFIFQVNNVTVGQLVLKTLVEWEIPFTYPYLIVSDSAAYIKKSVRKILQP</sequence>
<dbReference type="AlphaFoldDB" id="A0A9N9DTR5"/>
<dbReference type="Proteomes" id="UP000789706">
    <property type="component" value="Unassembled WGS sequence"/>
</dbReference>
<name>A0A9N9DTR5_9GLOM</name>
<comment type="caution">
    <text evidence="1">The sequence shown here is derived from an EMBL/GenBank/DDBJ whole genome shotgun (WGS) entry which is preliminary data.</text>
</comment>
<proteinExistence type="predicted"/>
<accession>A0A9N9DTR5</accession>
<reference evidence="1" key="1">
    <citation type="submission" date="2021-06" db="EMBL/GenBank/DDBJ databases">
        <authorList>
            <person name="Kallberg Y."/>
            <person name="Tangrot J."/>
            <person name="Rosling A."/>
        </authorList>
    </citation>
    <scope>NUCLEOTIDE SEQUENCE</scope>
    <source>
        <strain evidence="1">AZ414A</strain>
    </source>
</reference>
<evidence type="ECO:0000313" key="2">
    <source>
        <dbReference type="Proteomes" id="UP000789706"/>
    </source>
</evidence>
<feature type="non-terminal residue" evidence="1">
    <location>
        <position position="119"/>
    </location>
</feature>
<organism evidence="1 2">
    <name type="scientific">Diversispora eburnea</name>
    <dbReference type="NCBI Taxonomy" id="1213867"/>
    <lineage>
        <taxon>Eukaryota</taxon>
        <taxon>Fungi</taxon>
        <taxon>Fungi incertae sedis</taxon>
        <taxon>Mucoromycota</taxon>
        <taxon>Glomeromycotina</taxon>
        <taxon>Glomeromycetes</taxon>
        <taxon>Diversisporales</taxon>
        <taxon>Diversisporaceae</taxon>
        <taxon>Diversispora</taxon>
    </lineage>
</organism>